<dbReference type="SMART" id="SM00862">
    <property type="entry name" value="Trans_reg_C"/>
    <property type="match status" value="1"/>
</dbReference>
<dbReference type="OrthoDB" id="442759at2"/>
<dbReference type="AlphaFoldDB" id="A0A433V425"/>
<dbReference type="GO" id="GO:0006355">
    <property type="term" value="P:regulation of DNA-templated transcription"/>
    <property type="evidence" value="ECO:0007669"/>
    <property type="project" value="InterPro"/>
</dbReference>
<dbReference type="GO" id="GO:0000156">
    <property type="term" value="F:phosphorelay response regulator activity"/>
    <property type="evidence" value="ECO:0007669"/>
    <property type="project" value="TreeGrafter"/>
</dbReference>
<dbReference type="GO" id="GO:0005829">
    <property type="term" value="C:cytosol"/>
    <property type="evidence" value="ECO:0007669"/>
    <property type="project" value="TreeGrafter"/>
</dbReference>
<dbReference type="Pfam" id="PF00486">
    <property type="entry name" value="Trans_reg_C"/>
    <property type="match status" value="1"/>
</dbReference>
<dbReference type="FunFam" id="3.40.50.2300:FF:000001">
    <property type="entry name" value="DNA-binding response regulator PhoB"/>
    <property type="match status" value="1"/>
</dbReference>
<evidence type="ECO:0000256" key="2">
    <source>
        <dbReference type="ARBA" id="ARBA00023012"/>
    </source>
</evidence>
<feature type="modified residue" description="4-aspartylphosphate" evidence="6">
    <location>
        <position position="51"/>
    </location>
</feature>
<dbReference type="PROSITE" id="PS50110">
    <property type="entry name" value="RESPONSE_REGULATORY"/>
    <property type="match status" value="1"/>
</dbReference>
<dbReference type="RefSeq" id="WP_127085367.1">
    <property type="nucleotide sequence ID" value="NZ_RSCL01000022.1"/>
</dbReference>
<dbReference type="InterPro" id="IPR011006">
    <property type="entry name" value="CheY-like_superfamily"/>
</dbReference>
<dbReference type="Proteomes" id="UP000271624">
    <property type="component" value="Unassembled WGS sequence"/>
</dbReference>
<gene>
    <name evidence="10" type="ORF">DSM106972_072530</name>
</gene>
<evidence type="ECO:0000313" key="10">
    <source>
        <dbReference type="EMBL" id="RUT00844.1"/>
    </source>
</evidence>
<accession>A0A433V425</accession>
<dbReference type="InterPro" id="IPR039420">
    <property type="entry name" value="WalR-like"/>
</dbReference>
<keyword evidence="11" id="KW-1185">Reference proteome</keyword>
<keyword evidence="1 6" id="KW-0597">Phosphoprotein</keyword>
<evidence type="ECO:0000259" key="9">
    <source>
        <dbReference type="PROSITE" id="PS51755"/>
    </source>
</evidence>
<organism evidence="10 11">
    <name type="scientific">Dulcicalothrix desertica PCC 7102</name>
    <dbReference type="NCBI Taxonomy" id="232991"/>
    <lineage>
        <taxon>Bacteria</taxon>
        <taxon>Bacillati</taxon>
        <taxon>Cyanobacteriota</taxon>
        <taxon>Cyanophyceae</taxon>
        <taxon>Nostocales</taxon>
        <taxon>Calotrichaceae</taxon>
        <taxon>Dulcicalothrix</taxon>
    </lineage>
</organism>
<evidence type="ECO:0000256" key="3">
    <source>
        <dbReference type="ARBA" id="ARBA00023015"/>
    </source>
</evidence>
<dbReference type="CDD" id="cd00383">
    <property type="entry name" value="trans_reg_C"/>
    <property type="match status" value="1"/>
</dbReference>
<keyword evidence="2" id="KW-0902">Two-component regulatory system</keyword>
<dbReference type="SMART" id="SM00448">
    <property type="entry name" value="REC"/>
    <property type="match status" value="1"/>
</dbReference>
<dbReference type="GO" id="GO:0000976">
    <property type="term" value="F:transcription cis-regulatory region binding"/>
    <property type="evidence" value="ECO:0007669"/>
    <property type="project" value="TreeGrafter"/>
</dbReference>
<evidence type="ECO:0008006" key="12">
    <source>
        <dbReference type="Google" id="ProtNLM"/>
    </source>
</evidence>
<dbReference type="PANTHER" id="PTHR48111">
    <property type="entry name" value="REGULATOR OF RPOS"/>
    <property type="match status" value="1"/>
</dbReference>
<comment type="caution">
    <text evidence="10">The sequence shown here is derived from an EMBL/GenBank/DDBJ whole genome shotgun (WGS) entry which is preliminary data.</text>
</comment>
<reference evidence="10" key="2">
    <citation type="journal article" date="2019" name="Genome Biol. Evol.">
        <title>Day and night: Metabolic profiles and evolutionary relationships of six axenic non-marine cyanobacteria.</title>
        <authorList>
            <person name="Will S.E."/>
            <person name="Henke P."/>
            <person name="Boedeker C."/>
            <person name="Huang S."/>
            <person name="Brinkmann H."/>
            <person name="Rohde M."/>
            <person name="Jarek M."/>
            <person name="Friedl T."/>
            <person name="Seufert S."/>
            <person name="Schumacher M."/>
            <person name="Overmann J."/>
            <person name="Neumann-Schaal M."/>
            <person name="Petersen J."/>
        </authorList>
    </citation>
    <scope>NUCLEOTIDE SEQUENCE [LARGE SCALE GENOMIC DNA]</scope>
    <source>
        <strain evidence="10">PCC 7102</strain>
    </source>
</reference>
<evidence type="ECO:0000259" key="8">
    <source>
        <dbReference type="PROSITE" id="PS50110"/>
    </source>
</evidence>
<dbReference type="Gene3D" id="1.10.10.10">
    <property type="entry name" value="Winged helix-like DNA-binding domain superfamily/Winged helix DNA-binding domain"/>
    <property type="match status" value="1"/>
</dbReference>
<dbReference type="PROSITE" id="PS51755">
    <property type="entry name" value="OMPR_PHOB"/>
    <property type="match status" value="1"/>
</dbReference>
<keyword evidence="4 7" id="KW-0238">DNA-binding</keyword>
<dbReference type="InterPro" id="IPR001789">
    <property type="entry name" value="Sig_transdc_resp-reg_receiver"/>
</dbReference>
<dbReference type="SUPFAM" id="SSF47226">
    <property type="entry name" value="Histidine-containing phosphotransfer domain, HPT domain"/>
    <property type="match status" value="1"/>
</dbReference>
<dbReference type="InterPro" id="IPR008207">
    <property type="entry name" value="Sig_transdc_His_kin_Hpt_dom"/>
</dbReference>
<proteinExistence type="predicted"/>
<sequence>MRILIVEDDKCIAKTLLCVLGNQHYTVDVASDGNSGWELIETFSYDLILLDVMLPKLDGLKICQRLRSKNYQTPILLLTAKNSNTDKVEGLEAGADDYVVKPFEFSELLARIRVLLRRRNLPIQTVLRWENLCLYPDSCEVTYNDNLLTLTPKEYRLLELFLHNSHIVFSRSDILDHLWSIEEAPKEDTVTAHIKGLRKKIIQAGAPNDCIETVYGIGYRLKETGFDNKKQSLKVQQKKKSQKQQMKTALTELWQNLQSQTNERLAVLQQTSTALTLNELAEEQKQQAQVTAHKLAGLLGVFGLAEGSRLAKQIEQMFKLEMQKDQSTVINLCHLVELLQQELNKPVFEEFDKAVLNFVEEEDSVK</sequence>
<feature type="domain" description="Response regulatory" evidence="8">
    <location>
        <begin position="2"/>
        <end position="116"/>
    </location>
</feature>
<dbReference type="Pfam" id="PF00072">
    <property type="entry name" value="Response_reg"/>
    <property type="match status" value="1"/>
</dbReference>
<protein>
    <recommendedName>
        <fullName evidence="12">Transcriptional regulator</fullName>
    </recommendedName>
</protein>
<dbReference type="InterPro" id="IPR001867">
    <property type="entry name" value="OmpR/PhoB-type_DNA-bd"/>
</dbReference>
<dbReference type="PANTHER" id="PTHR48111:SF15">
    <property type="entry name" value="OMPR SUBFAMILY"/>
    <property type="match status" value="1"/>
</dbReference>
<dbReference type="InterPro" id="IPR036388">
    <property type="entry name" value="WH-like_DNA-bd_sf"/>
</dbReference>
<dbReference type="EMBL" id="RSCL01000022">
    <property type="protein sequence ID" value="RUT00844.1"/>
    <property type="molecule type" value="Genomic_DNA"/>
</dbReference>
<evidence type="ECO:0000256" key="7">
    <source>
        <dbReference type="PROSITE-ProRule" id="PRU01091"/>
    </source>
</evidence>
<evidence type="ECO:0000256" key="4">
    <source>
        <dbReference type="ARBA" id="ARBA00023125"/>
    </source>
</evidence>
<dbReference type="GO" id="GO:0032993">
    <property type="term" value="C:protein-DNA complex"/>
    <property type="evidence" value="ECO:0007669"/>
    <property type="project" value="TreeGrafter"/>
</dbReference>
<evidence type="ECO:0000256" key="5">
    <source>
        <dbReference type="ARBA" id="ARBA00023163"/>
    </source>
</evidence>
<keyword evidence="3" id="KW-0805">Transcription regulation</keyword>
<name>A0A433V425_9CYAN</name>
<feature type="domain" description="OmpR/PhoB-type" evidence="9">
    <location>
        <begin position="124"/>
        <end position="223"/>
    </location>
</feature>
<evidence type="ECO:0000313" key="11">
    <source>
        <dbReference type="Proteomes" id="UP000271624"/>
    </source>
</evidence>
<dbReference type="SUPFAM" id="SSF52172">
    <property type="entry name" value="CheY-like"/>
    <property type="match status" value="1"/>
</dbReference>
<dbReference type="Gene3D" id="3.40.50.2300">
    <property type="match status" value="1"/>
</dbReference>
<dbReference type="Pfam" id="PF01627">
    <property type="entry name" value="Hpt"/>
    <property type="match status" value="1"/>
</dbReference>
<feature type="DNA-binding region" description="OmpR/PhoB-type" evidence="7">
    <location>
        <begin position="124"/>
        <end position="223"/>
    </location>
</feature>
<dbReference type="Gene3D" id="6.10.250.690">
    <property type="match status" value="1"/>
</dbReference>
<reference evidence="10" key="1">
    <citation type="submission" date="2018-12" db="EMBL/GenBank/DDBJ databases">
        <authorList>
            <person name="Will S."/>
            <person name="Neumann-Schaal M."/>
            <person name="Henke P."/>
        </authorList>
    </citation>
    <scope>NUCLEOTIDE SEQUENCE</scope>
    <source>
        <strain evidence="10">PCC 7102</strain>
    </source>
</reference>
<keyword evidence="5" id="KW-0804">Transcription</keyword>
<dbReference type="InterPro" id="IPR036641">
    <property type="entry name" value="HPT_dom_sf"/>
</dbReference>
<evidence type="ECO:0000256" key="1">
    <source>
        <dbReference type="ARBA" id="ARBA00022553"/>
    </source>
</evidence>
<evidence type="ECO:0000256" key="6">
    <source>
        <dbReference type="PROSITE-ProRule" id="PRU00169"/>
    </source>
</evidence>
<dbReference type="CDD" id="cd19935">
    <property type="entry name" value="REC_OmpR_CusR-like"/>
    <property type="match status" value="1"/>
</dbReference>